<reference evidence="1" key="1">
    <citation type="submission" date="2021-12" db="EMBL/GenBank/DDBJ databases">
        <authorList>
            <person name="King R."/>
        </authorList>
    </citation>
    <scope>NUCLEOTIDE SEQUENCE</scope>
</reference>
<name>A0A9P0FGP3_BRAAE</name>
<dbReference type="OrthoDB" id="7537227at2759"/>
<sequence length="175" mass="20178">MTLKTSNTKKDKNSDLITKKEDAISDKTYLTKEVETSISLLESRENAVVFESLLFLSKYGDLKEENLVKLQKNGLACKILSLLKRNVCILRMSLRLLGILLRMDATVFELDQDIYDEQILKISSMYTSHPDEFVKQFCFPILSRLATSNRITTLIFKADLFTPIFETLEKARRLN</sequence>
<dbReference type="EMBL" id="OV121134">
    <property type="protein sequence ID" value="CAH0553865.1"/>
    <property type="molecule type" value="Genomic_DNA"/>
</dbReference>
<dbReference type="Proteomes" id="UP001154078">
    <property type="component" value="Chromosome 3"/>
</dbReference>
<dbReference type="InterPro" id="IPR011989">
    <property type="entry name" value="ARM-like"/>
</dbReference>
<organism evidence="1 2">
    <name type="scientific">Brassicogethes aeneus</name>
    <name type="common">Rape pollen beetle</name>
    <name type="synonym">Meligethes aeneus</name>
    <dbReference type="NCBI Taxonomy" id="1431903"/>
    <lineage>
        <taxon>Eukaryota</taxon>
        <taxon>Metazoa</taxon>
        <taxon>Ecdysozoa</taxon>
        <taxon>Arthropoda</taxon>
        <taxon>Hexapoda</taxon>
        <taxon>Insecta</taxon>
        <taxon>Pterygota</taxon>
        <taxon>Neoptera</taxon>
        <taxon>Endopterygota</taxon>
        <taxon>Coleoptera</taxon>
        <taxon>Polyphaga</taxon>
        <taxon>Cucujiformia</taxon>
        <taxon>Nitidulidae</taxon>
        <taxon>Meligethinae</taxon>
        <taxon>Brassicogethes</taxon>
    </lineage>
</organism>
<dbReference type="Gene3D" id="1.25.10.10">
    <property type="entry name" value="Leucine-rich Repeat Variant"/>
    <property type="match status" value="1"/>
</dbReference>
<protein>
    <submittedName>
        <fullName evidence="1">Uncharacterized protein</fullName>
    </submittedName>
</protein>
<evidence type="ECO:0000313" key="2">
    <source>
        <dbReference type="Proteomes" id="UP001154078"/>
    </source>
</evidence>
<dbReference type="AlphaFoldDB" id="A0A9P0FGP3"/>
<gene>
    <name evidence="1" type="ORF">MELIAE_LOCUS5757</name>
</gene>
<dbReference type="SUPFAM" id="SSF48371">
    <property type="entry name" value="ARM repeat"/>
    <property type="match status" value="1"/>
</dbReference>
<keyword evidence="2" id="KW-1185">Reference proteome</keyword>
<dbReference type="InterPro" id="IPR016024">
    <property type="entry name" value="ARM-type_fold"/>
</dbReference>
<proteinExistence type="predicted"/>
<accession>A0A9P0FGP3</accession>
<evidence type="ECO:0000313" key="1">
    <source>
        <dbReference type="EMBL" id="CAH0553865.1"/>
    </source>
</evidence>